<sequence>MVCFLHLTFSCLHFLRQSRWEGETRDCGKPALQFLEMGSIYGTLNYELLICSCRAPSS</sequence>
<reference evidence="2" key="1">
    <citation type="submission" date="2022-12" db="EMBL/GenBank/DDBJ databases">
        <authorList>
            <person name="Alioto T."/>
            <person name="Alioto T."/>
            <person name="Gomez Garrido J."/>
        </authorList>
    </citation>
    <scope>NUCLEOTIDE SEQUENCE</scope>
</reference>
<keyword evidence="1" id="KW-0732">Signal</keyword>
<name>A0AA35JZN4_9SAUR</name>
<dbReference type="EMBL" id="OX395128">
    <property type="protein sequence ID" value="CAI5769112.1"/>
    <property type="molecule type" value="Genomic_DNA"/>
</dbReference>
<protein>
    <submittedName>
        <fullName evidence="2">Uncharacterized protein</fullName>
    </submittedName>
</protein>
<keyword evidence="3" id="KW-1185">Reference proteome</keyword>
<feature type="chain" id="PRO_5041441763" evidence="1">
    <location>
        <begin position="21"/>
        <end position="58"/>
    </location>
</feature>
<gene>
    <name evidence="2" type="ORF">PODLI_1B004455</name>
</gene>
<evidence type="ECO:0000313" key="3">
    <source>
        <dbReference type="Proteomes" id="UP001178461"/>
    </source>
</evidence>
<dbReference type="Proteomes" id="UP001178461">
    <property type="component" value="Chromosome 3"/>
</dbReference>
<evidence type="ECO:0000256" key="1">
    <source>
        <dbReference type="SAM" id="SignalP"/>
    </source>
</evidence>
<accession>A0AA35JZN4</accession>
<dbReference type="AlphaFoldDB" id="A0AA35JZN4"/>
<evidence type="ECO:0000313" key="2">
    <source>
        <dbReference type="EMBL" id="CAI5769112.1"/>
    </source>
</evidence>
<proteinExistence type="predicted"/>
<organism evidence="2 3">
    <name type="scientific">Podarcis lilfordi</name>
    <name type="common">Lilford's wall lizard</name>
    <dbReference type="NCBI Taxonomy" id="74358"/>
    <lineage>
        <taxon>Eukaryota</taxon>
        <taxon>Metazoa</taxon>
        <taxon>Chordata</taxon>
        <taxon>Craniata</taxon>
        <taxon>Vertebrata</taxon>
        <taxon>Euteleostomi</taxon>
        <taxon>Lepidosauria</taxon>
        <taxon>Squamata</taxon>
        <taxon>Bifurcata</taxon>
        <taxon>Unidentata</taxon>
        <taxon>Episquamata</taxon>
        <taxon>Laterata</taxon>
        <taxon>Lacertibaenia</taxon>
        <taxon>Lacertidae</taxon>
        <taxon>Podarcis</taxon>
    </lineage>
</organism>
<feature type="signal peptide" evidence="1">
    <location>
        <begin position="1"/>
        <end position="20"/>
    </location>
</feature>